<accession>A0AAN9KEL8</accession>
<sequence>MTIYRRISLTIDSIPIWPRRLTILIVLISRSNPHSPYYFCVSNGVAEPPFYRPRLGFPTSRTKLDLASLLQLQSSLGLLQCHKVPIFTYHEIRKEQFVAKCLHSSQSYVFTLEMASHLYSYVL</sequence>
<organism evidence="1 2">
    <name type="scientific">Canavalia gladiata</name>
    <name type="common">Sword bean</name>
    <name type="synonym">Dolichos gladiatus</name>
    <dbReference type="NCBI Taxonomy" id="3824"/>
    <lineage>
        <taxon>Eukaryota</taxon>
        <taxon>Viridiplantae</taxon>
        <taxon>Streptophyta</taxon>
        <taxon>Embryophyta</taxon>
        <taxon>Tracheophyta</taxon>
        <taxon>Spermatophyta</taxon>
        <taxon>Magnoliopsida</taxon>
        <taxon>eudicotyledons</taxon>
        <taxon>Gunneridae</taxon>
        <taxon>Pentapetalae</taxon>
        <taxon>rosids</taxon>
        <taxon>fabids</taxon>
        <taxon>Fabales</taxon>
        <taxon>Fabaceae</taxon>
        <taxon>Papilionoideae</taxon>
        <taxon>50 kb inversion clade</taxon>
        <taxon>NPAAA clade</taxon>
        <taxon>indigoferoid/millettioid clade</taxon>
        <taxon>Phaseoleae</taxon>
        <taxon>Canavalia</taxon>
    </lineage>
</organism>
<dbReference type="AlphaFoldDB" id="A0AAN9KEL8"/>
<name>A0AAN9KEL8_CANGL</name>
<comment type="caution">
    <text evidence="1">The sequence shown here is derived from an EMBL/GenBank/DDBJ whole genome shotgun (WGS) entry which is preliminary data.</text>
</comment>
<protein>
    <submittedName>
        <fullName evidence="1">Uncharacterized protein</fullName>
    </submittedName>
</protein>
<dbReference type="EMBL" id="JAYMYQ010000008">
    <property type="protein sequence ID" value="KAK7316047.1"/>
    <property type="molecule type" value="Genomic_DNA"/>
</dbReference>
<proteinExistence type="predicted"/>
<evidence type="ECO:0000313" key="1">
    <source>
        <dbReference type="EMBL" id="KAK7316047.1"/>
    </source>
</evidence>
<reference evidence="1 2" key="1">
    <citation type="submission" date="2024-01" db="EMBL/GenBank/DDBJ databases">
        <title>The genomes of 5 underutilized Papilionoideae crops provide insights into root nodulation and disease resistanc.</title>
        <authorList>
            <person name="Jiang F."/>
        </authorList>
    </citation>
    <scope>NUCLEOTIDE SEQUENCE [LARGE SCALE GENOMIC DNA]</scope>
    <source>
        <strain evidence="1">LVBAO_FW01</strain>
        <tissue evidence="1">Leaves</tissue>
    </source>
</reference>
<evidence type="ECO:0000313" key="2">
    <source>
        <dbReference type="Proteomes" id="UP001367508"/>
    </source>
</evidence>
<keyword evidence="2" id="KW-1185">Reference proteome</keyword>
<gene>
    <name evidence="1" type="ORF">VNO77_34704</name>
</gene>
<dbReference type="Proteomes" id="UP001367508">
    <property type="component" value="Unassembled WGS sequence"/>
</dbReference>